<protein>
    <submittedName>
        <fullName evidence="4">Uncharacterized protein</fullName>
    </submittedName>
</protein>
<evidence type="ECO:0000313" key="4">
    <source>
        <dbReference type="EMBL" id="GMA29957.1"/>
    </source>
</evidence>
<dbReference type="EMBL" id="BSUL01000002">
    <property type="protein sequence ID" value="GMA29957.1"/>
    <property type="molecule type" value="Genomic_DNA"/>
</dbReference>
<gene>
    <name evidence="2" type="ORF">GCM10025874_00510</name>
    <name evidence="3" type="ORF">GCM10025874_31670</name>
    <name evidence="4" type="ORF">GCM10025874_32100</name>
</gene>
<dbReference type="EMBL" id="BSUL01000001">
    <property type="protein sequence ID" value="GMA29914.1"/>
    <property type="molecule type" value="Genomic_DNA"/>
</dbReference>
<sequence>MLVLVAASVAVARQGKDSGSNWATKGLALIGASLFIWTSVSFVTQPPDWADVMQSLFYGFWLPLSLFPFFYWFGYSVVLQEVTTRISIRGTKLTRRNVTGLALGSQGRLSILQRYRPRHDEFARDGTLRGSLLGMREVRADIRKTAQAEADRLAALERNVGRNERDADGRHLDRREFRETKEQLEWLWVLQNGQYERRGSQYWDDVPDVLIDAAAHGLPANHGVHIETADAFKVWRAWRITPGGGVLGIGGSEHRSKFVFQGDAPPTSWPGEGEEWSAGFIRKRWPPDWKQSDDPIL</sequence>
<feature type="transmembrane region" description="Helical" evidence="1">
    <location>
        <begin position="22"/>
        <end position="44"/>
    </location>
</feature>
<keyword evidence="1" id="KW-0812">Transmembrane</keyword>
<comment type="caution">
    <text evidence="4">The sequence shown here is derived from an EMBL/GenBank/DDBJ whole genome shotgun (WGS) entry which is preliminary data.</text>
</comment>
<evidence type="ECO:0000313" key="3">
    <source>
        <dbReference type="EMBL" id="GMA29914.1"/>
    </source>
</evidence>
<evidence type="ECO:0000256" key="1">
    <source>
        <dbReference type="SAM" id="Phobius"/>
    </source>
</evidence>
<keyword evidence="5" id="KW-1185">Reference proteome</keyword>
<evidence type="ECO:0000313" key="2">
    <source>
        <dbReference type="EMBL" id="GMA26798.1"/>
    </source>
</evidence>
<keyword evidence="1" id="KW-1133">Transmembrane helix</keyword>
<dbReference type="RefSeq" id="WP_284228866.1">
    <property type="nucleotide sequence ID" value="NZ_BSUL01000001.1"/>
</dbReference>
<proteinExistence type="predicted"/>
<accession>A0AA37XDL3</accession>
<feature type="transmembrane region" description="Helical" evidence="1">
    <location>
        <begin position="56"/>
        <end position="75"/>
    </location>
</feature>
<name>A0AA37XDL3_9MICO</name>
<keyword evidence="1" id="KW-0472">Membrane</keyword>
<organism evidence="4 5">
    <name type="scientific">Arenivirga flava</name>
    <dbReference type="NCBI Taxonomy" id="1930060"/>
    <lineage>
        <taxon>Bacteria</taxon>
        <taxon>Bacillati</taxon>
        <taxon>Actinomycetota</taxon>
        <taxon>Actinomycetes</taxon>
        <taxon>Micrococcales</taxon>
        <taxon>Microbacteriaceae</taxon>
        <taxon>Arenivirga</taxon>
    </lineage>
</organism>
<dbReference type="EMBL" id="BSUL01000001">
    <property type="protein sequence ID" value="GMA26798.1"/>
    <property type="molecule type" value="Genomic_DNA"/>
</dbReference>
<reference evidence="4" key="2">
    <citation type="submission" date="2023-02" db="EMBL/GenBank/DDBJ databases">
        <authorList>
            <person name="Sun Q."/>
            <person name="Mori K."/>
        </authorList>
    </citation>
    <scope>NUCLEOTIDE SEQUENCE</scope>
    <source>
        <strain evidence="4">NBRC 112289</strain>
    </source>
</reference>
<dbReference type="AlphaFoldDB" id="A0AA37XDL3"/>
<evidence type="ECO:0000313" key="5">
    <source>
        <dbReference type="Proteomes" id="UP001157160"/>
    </source>
</evidence>
<dbReference type="Proteomes" id="UP001157160">
    <property type="component" value="Unassembled WGS sequence"/>
</dbReference>
<reference evidence="4 5" key="1">
    <citation type="journal article" date="2014" name="Int. J. Syst. Evol. Microbiol.">
        <title>Complete genome sequence of Corynebacterium casei LMG S-19264T (=DSM 44701T), isolated from a smear-ripened cheese.</title>
        <authorList>
            <consortium name="US DOE Joint Genome Institute (JGI-PGF)"/>
            <person name="Walter F."/>
            <person name="Albersmeier A."/>
            <person name="Kalinowski J."/>
            <person name="Ruckert C."/>
        </authorList>
    </citation>
    <scope>NUCLEOTIDE SEQUENCE [LARGE SCALE GENOMIC DNA]</scope>
    <source>
        <strain evidence="4 5">NBRC 112289</strain>
    </source>
</reference>